<keyword evidence="1" id="KW-0175">Coiled coil</keyword>
<protein>
    <submittedName>
        <fullName evidence="3">Uncharacterized protein</fullName>
    </submittedName>
</protein>
<dbReference type="EMBL" id="AP019298">
    <property type="protein sequence ID" value="BBG96948.1"/>
    <property type="molecule type" value="Genomic_DNA"/>
</dbReference>
<accession>A0A4Y1QYP2</accession>
<feature type="coiled-coil region" evidence="1">
    <location>
        <begin position="268"/>
        <end position="295"/>
    </location>
</feature>
<dbReference type="AlphaFoldDB" id="A0A4Y1QYP2"/>
<proteinExistence type="predicted"/>
<reference evidence="3" key="1">
    <citation type="journal article" date="2019" name="Science">
        <title>Mutation of a bHLH transcription factor allowed almond domestication.</title>
        <authorList>
            <person name="Sanchez-Perez R."/>
            <person name="Pavan S."/>
            <person name="Mazzeo R."/>
            <person name="Moldovan C."/>
            <person name="Aiese Cigliano R."/>
            <person name="Del Cueto J."/>
            <person name="Ricciardi F."/>
            <person name="Lotti C."/>
            <person name="Ricciardi L."/>
            <person name="Dicenta F."/>
            <person name="Lopez-Marques R.L."/>
            <person name="Lindberg Moller B."/>
        </authorList>
    </citation>
    <scope>NUCLEOTIDE SEQUENCE</scope>
</reference>
<gene>
    <name evidence="3" type="ORF">Prudu_005916</name>
</gene>
<sequence>YKGFKREDERVLGFARESRRGEEAISGDKFVVVLVAEVISGDPSVVLRTSRGILAGYRLIAERRRRGAILLDTSPQRKSPGGTGGAWLMGTGRVLQGKALSSTFLPTSSSVKWGPISKEQEDEVECGWHHKGEHESGQALRESRAKKAKKSAEKRPRDDDEGRVADVLGKRKALEEAHQHAPPKLPFGMEDVFAEGVEKVDFGRLRQQKKEVNLAMHLAGGAFVNVFLEGVKSDSEALARTPASSFIDRAQKTILTSACAFGEMYVSMAKADKEIQRLKRRDKLAKSKIAEAQEAIERRTPCWCKRRPWPRRWRS</sequence>
<feature type="compositionally biased region" description="Basic and acidic residues" evidence="2">
    <location>
        <begin position="126"/>
        <end position="163"/>
    </location>
</feature>
<evidence type="ECO:0000313" key="3">
    <source>
        <dbReference type="EMBL" id="BBG96948.1"/>
    </source>
</evidence>
<organism evidence="3">
    <name type="scientific">Prunus dulcis</name>
    <name type="common">Almond</name>
    <name type="synonym">Amygdalus dulcis</name>
    <dbReference type="NCBI Taxonomy" id="3755"/>
    <lineage>
        <taxon>Eukaryota</taxon>
        <taxon>Viridiplantae</taxon>
        <taxon>Streptophyta</taxon>
        <taxon>Embryophyta</taxon>
        <taxon>Tracheophyta</taxon>
        <taxon>Spermatophyta</taxon>
        <taxon>Magnoliopsida</taxon>
        <taxon>eudicotyledons</taxon>
        <taxon>Gunneridae</taxon>
        <taxon>Pentapetalae</taxon>
        <taxon>rosids</taxon>
        <taxon>fabids</taxon>
        <taxon>Rosales</taxon>
        <taxon>Rosaceae</taxon>
        <taxon>Amygdaloideae</taxon>
        <taxon>Amygdaleae</taxon>
        <taxon>Prunus</taxon>
    </lineage>
</organism>
<feature type="non-terminal residue" evidence="3">
    <location>
        <position position="1"/>
    </location>
</feature>
<evidence type="ECO:0000256" key="2">
    <source>
        <dbReference type="SAM" id="MobiDB-lite"/>
    </source>
</evidence>
<evidence type="ECO:0000256" key="1">
    <source>
        <dbReference type="SAM" id="Coils"/>
    </source>
</evidence>
<feature type="region of interest" description="Disordered" evidence="2">
    <location>
        <begin position="122"/>
        <end position="163"/>
    </location>
</feature>
<name>A0A4Y1QYP2_PRUDU</name>